<evidence type="ECO:0000256" key="1">
    <source>
        <dbReference type="ARBA" id="ARBA00022679"/>
    </source>
</evidence>
<dbReference type="Pfam" id="PF13975">
    <property type="entry name" value="gag-asp_proteas"/>
    <property type="match status" value="1"/>
</dbReference>
<dbReference type="Pfam" id="PF17917">
    <property type="entry name" value="RT_RNaseH"/>
    <property type="match status" value="1"/>
</dbReference>
<reference evidence="8" key="1">
    <citation type="journal article" date="2017" name="Nature">
        <title>The genome of Chenopodium quinoa.</title>
        <authorList>
            <person name="Jarvis D.E."/>
            <person name="Ho Y.S."/>
            <person name="Lightfoot D.J."/>
            <person name="Schmoeckel S.M."/>
            <person name="Li B."/>
            <person name="Borm T.J.A."/>
            <person name="Ohyanagi H."/>
            <person name="Mineta K."/>
            <person name="Michell C.T."/>
            <person name="Saber N."/>
            <person name="Kharbatia N.M."/>
            <person name="Rupper R.R."/>
            <person name="Sharp A.R."/>
            <person name="Dally N."/>
            <person name="Boughton B.A."/>
            <person name="Woo Y.H."/>
            <person name="Gao G."/>
            <person name="Schijlen E.G.W.M."/>
            <person name="Guo X."/>
            <person name="Momin A.A."/>
            <person name="Negrao S."/>
            <person name="Al-Babili S."/>
            <person name="Gehring C."/>
            <person name="Roessner U."/>
            <person name="Jung C."/>
            <person name="Murphy K."/>
            <person name="Arold S.T."/>
            <person name="Gojobori T."/>
            <person name="van der Linden C.G."/>
            <person name="van Loo E.N."/>
            <person name="Jellen E.N."/>
            <person name="Maughan P.J."/>
            <person name="Tester M."/>
        </authorList>
    </citation>
    <scope>NUCLEOTIDE SEQUENCE [LARGE SCALE GENOMIC DNA]</scope>
    <source>
        <strain evidence="8">cv. PI 614886</strain>
    </source>
</reference>
<dbReference type="PANTHER" id="PTHR34072:SF41">
    <property type="entry name" value="REVERSE TRANSCRIPTASE_RETROTRANSPOSON-DERIVED PROTEIN RNASE H-LIKE DOMAIN-CONTAINING PROTEIN"/>
    <property type="match status" value="1"/>
</dbReference>
<accession>A0A803MIB2</accession>
<evidence type="ECO:0000313" key="8">
    <source>
        <dbReference type="EnsemblPlants" id="AUR62029860-RA:cds"/>
    </source>
</evidence>
<dbReference type="GO" id="GO:0006508">
    <property type="term" value="P:proteolysis"/>
    <property type="evidence" value="ECO:0007669"/>
    <property type="project" value="InterPro"/>
</dbReference>
<keyword evidence="2" id="KW-0548">Nucleotidyltransferase</keyword>
<dbReference type="Gene3D" id="2.40.70.10">
    <property type="entry name" value="Acid Proteases"/>
    <property type="match status" value="1"/>
</dbReference>
<keyword evidence="3" id="KW-0540">Nuclease</keyword>
<dbReference type="CDD" id="cd09274">
    <property type="entry name" value="RNase_HI_RT_Ty3"/>
    <property type="match status" value="1"/>
</dbReference>
<dbReference type="InterPro" id="IPR001969">
    <property type="entry name" value="Aspartic_peptidase_AS"/>
</dbReference>
<dbReference type="SUPFAM" id="SSF50630">
    <property type="entry name" value="Acid proteases"/>
    <property type="match status" value="1"/>
</dbReference>
<dbReference type="SUPFAM" id="SSF56672">
    <property type="entry name" value="DNA/RNA polymerases"/>
    <property type="match status" value="1"/>
</dbReference>
<evidence type="ECO:0000256" key="5">
    <source>
        <dbReference type="ARBA" id="ARBA00022801"/>
    </source>
</evidence>
<dbReference type="OMA" id="ERYTTHE"/>
<keyword evidence="4" id="KW-0255">Endonuclease</keyword>
<dbReference type="CDD" id="cd00303">
    <property type="entry name" value="retropepsin_like"/>
    <property type="match status" value="1"/>
</dbReference>
<evidence type="ECO:0000256" key="2">
    <source>
        <dbReference type="ARBA" id="ARBA00022695"/>
    </source>
</evidence>
<dbReference type="InterPro" id="IPR021109">
    <property type="entry name" value="Peptidase_aspartic_dom_sf"/>
</dbReference>
<dbReference type="GO" id="GO:0004519">
    <property type="term" value="F:endonuclease activity"/>
    <property type="evidence" value="ECO:0007669"/>
    <property type="project" value="UniProtKB-KW"/>
</dbReference>
<dbReference type="AlphaFoldDB" id="A0A803MIB2"/>
<protein>
    <recommendedName>
        <fullName evidence="7">Reverse transcriptase RNase H-like domain-containing protein</fullName>
    </recommendedName>
</protein>
<evidence type="ECO:0000256" key="6">
    <source>
        <dbReference type="ARBA" id="ARBA00022918"/>
    </source>
</evidence>
<keyword evidence="6" id="KW-0695">RNA-directed DNA polymerase</keyword>
<sequence length="567" mass="63796">MEEGEEPPHSPNWKHVNCRVVEMNVELPLMKEHMGSIEESLEATRKMQVEMLGKLDNIAGNYRAPSPHSSGEVEDLRREIEHLQKRRADPFKLKIPDPKPFSSDRNAKDVENFLWDIEHYFRVSHVPHHDKVSVATMYLVRDTKLWWRSRVELNRAVGRNPIQEWVVLKRELKSIKTWAQTELRGQNFRTFSAAFAAADALVDLKPGNTNVAASSGTNNKWKCWNGNKLGSGGCFTCGGPHFTRDCPKKGKLGAMVAEEPVAEKVDEDVPIRAMVDTGTTHNFVSEEATKKLNLPLFDCTSLMKAVNSDALVAKGSVHGVNVQVSSWKGKTKLIVVTLDDFKLILGNEFIRKAKASVMPYLSGMFIGDEDGPCFVKGVPSPSQSNHVGCDFERNLEFCSALQVRNLVAKGKPIFLAALVEISPDKSVEGYWWGVVQDAHPIAFESPKLKGAEERYTTHEKEMLAVVHCLMIWRVYLLGTKFVVKTNNVANTYFKTQPKLSPKQARRQEFLGEYDFEWEHKPSRHSVVPDALSRRFHELVAALTAVESNFTAKVRTVVVGDASDPMRC</sequence>
<dbReference type="Gramene" id="AUR62029860-RA">
    <property type="protein sequence ID" value="AUR62029860-RA:cds"/>
    <property type="gene ID" value="AUR62029860"/>
</dbReference>
<dbReference type="GO" id="GO:0003964">
    <property type="term" value="F:RNA-directed DNA polymerase activity"/>
    <property type="evidence" value="ECO:0007669"/>
    <property type="project" value="UniProtKB-KW"/>
</dbReference>
<dbReference type="InterPro" id="IPR041373">
    <property type="entry name" value="RT_RNaseH"/>
</dbReference>
<dbReference type="Proteomes" id="UP000596660">
    <property type="component" value="Unplaced"/>
</dbReference>
<reference evidence="8" key="2">
    <citation type="submission" date="2021-03" db="UniProtKB">
        <authorList>
            <consortium name="EnsemblPlants"/>
        </authorList>
    </citation>
    <scope>IDENTIFICATION</scope>
</reference>
<name>A0A803MIB2_CHEQI</name>
<keyword evidence="5" id="KW-0378">Hydrolase</keyword>
<organism evidence="8 9">
    <name type="scientific">Chenopodium quinoa</name>
    <name type="common">Quinoa</name>
    <dbReference type="NCBI Taxonomy" id="63459"/>
    <lineage>
        <taxon>Eukaryota</taxon>
        <taxon>Viridiplantae</taxon>
        <taxon>Streptophyta</taxon>
        <taxon>Embryophyta</taxon>
        <taxon>Tracheophyta</taxon>
        <taxon>Spermatophyta</taxon>
        <taxon>Magnoliopsida</taxon>
        <taxon>eudicotyledons</taxon>
        <taxon>Gunneridae</taxon>
        <taxon>Pentapetalae</taxon>
        <taxon>Caryophyllales</taxon>
        <taxon>Chenopodiaceae</taxon>
        <taxon>Chenopodioideae</taxon>
        <taxon>Atripliceae</taxon>
        <taxon>Chenopodium</taxon>
    </lineage>
</organism>
<dbReference type="EnsemblPlants" id="AUR62029860-RA">
    <property type="protein sequence ID" value="AUR62029860-RA:cds"/>
    <property type="gene ID" value="AUR62029860"/>
</dbReference>
<keyword evidence="9" id="KW-1185">Reference proteome</keyword>
<evidence type="ECO:0000313" key="9">
    <source>
        <dbReference type="Proteomes" id="UP000596660"/>
    </source>
</evidence>
<evidence type="ECO:0000256" key="3">
    <source>
        <dbReference type="ARBA" id="ARBA00022722"/>
    </source>
</evidence>
<dbReference type="PROSITE" id="PS00141">
    <property type="entry name" value="ASP_PROTEASE"/>
    <property type="match status" value="1"/>
</dbReference>
<keyword evidence="1" id="KW-0808">Transferase</keyword>
<proteinExistence type="predicted"/>
<dbReference type="PANTHER" id="PTHR34072">
    <property type="entry name" value="ENZYMATIC POLYPROTEIN-RELATED"/>
    <property type="match status" value="1"/>
</dbReference>
<evidence type="ECO:0000256" key="4">
    <source>
        <dbReference type="ARBA" id="ARBA00022759"/>
    </source>
</evidence>
<dbReference type="InterPro" id="IPR043502">
    <property type="entry name" value="DNA/RNA_pol_sf"/>
</dbReference>
<evidence type="ECO:0000259" key="7">
    <source>
        <dbReference type="Pfam" id="PF17917"/>
    </source>
</evidence>
<feature type="domain" description="Reverse transcriptase RNase H-like" evidence="7">
    <location>
        <begin position="437"/>
        <end position="513"/>
    </location>
</feature>
<dbReference type="GO" id="GO:0004190">
    <property type="term" value="F:aspartic-type endopeptidase activity"/>
    <property type="evidence" value="ECO:0007669"/>
    <property type="project" value="InterPro"/>
</dbReference>